<dbReference type="InterPro" id="IPR034163">
    <property type="entry name" value="Aspergillopepsin-like_cat_dom"/>
</dbReference>
<sequence>MAPSGHHHLHFGKKEEPVVRAAIPAHANAPLQGLSKVKCIRNPKYAPTPVGALMHLCRKFEFTPTLPCPFTLVQTLVDDATKLNQTFLANAKSQIVKTDGADSSDDAQTQTQSTGGPRAVSRVVQKDSSGRVGQVDAQDIQNDSEYLAQVSIGTAPQTMSLCFDTGKNNGHTIFDPAMSSSFKKMDGAKWQIQYGDGSTASGIVGTDTVNIGGLNVQNQAVELASTLARSFEETAGDGLLGLAFGSINTVKPNPVHTPVENMITQSNIPSDSELFTAYLTNYQDNDPPSYTFGYIDQDLCKGKPITYTQIDNSLGFWQVKSAMTTVNGNKFPNAGNTAIMDTGTTLSLIDDTTCKNIYAAIPGSKYDDSQGGFIFPSNLGKAKLPTIQFAIGDGLCTIDKDDLSFADVGNGMTYGGIQSRGTMKFSIYGGTVLKSMYAIFDQGRKRFGFVQKDVN</sequence>
<accession>M2YYD6</accession>
<protein>
    <recommendedName>
        <fullName evidence="6">Peptidase A1 domain-containing protein</fullName>
    </recommendedName>
</protein>
<dbReference type="SUPFAM" id="SSF50630">
    <property type="entry name" value="Acid proteases"/>
    <property type="match status" value="1"/>
</dbReference>
<keyword evidence="8" id="KW-1185">Reference proteome</keyword>
<reference evidence="7 8" key="1">
    <citation type="journal article" date="2012" name="PLoS Pathog.">
        <title>Diverse lifestyles and strategies of plant pathogenesis encoded in the genomes of eighteen Dothideomycetes fungi.</title>
        <authorList>
            <person name="Ohm R.A."/>
            <person name="Feau N."/>
            <person name="Henrissat B."/>
            <person name="Schoch C.L."/>
            <person name="Horwitz B.A."/>
            <person name="Barry K.W."/>
            <person name="Condon B.J."/>
            <person name="Copeland A.C."/>
            <person name="Dhillon B."/>
            <person name="Glaser F."/>
            <person name="Hesse C.N."/>
            <person name="Kosti I."/>
            <person name="LaButti K."/>
            <person name="Lindquist E.A."/>
            <person name="Lucas S."/>
            <person name="Salamov A.A."/>
            <person name="Bradshaw R.E."/>
            <person name="Ciuffetti L."/>
            <person name="Hamelin R.C."/>
            <person name="Kema G.H.J."/>
            <person name="Lawrence C."/>
            <person name="Scott J.A."/>
            <person name="Spatafora J.W."/>
            <person name="Turgeon B.G."/>
            <person name="de Wit P.J.G.M."/>
            <person name="Zhong S."/>
            <person name="Goodwin S.B."/>
            <person name="Grigoriev I.V."/>
        </authorList>
    </citation>
    <scope>NUCLEOTIDE SEQUENCE [LARGE SCALE GENOMIC DNA]</scope>
    <source>
        <strain evidence="7 8">CIRAD86</strain>
    </source>
</reference>
<dbReference type="PRINTS" id="PR00792">
    <property type="entry name" value="PEPSIN"/>
</dbReference>
<gene>
    <name evidence="7" type="ORF">MYCFIDRAFT_80287</name>
</gene>
<feature type="domain" description="Peptidase A1" evidence="6">
    <location>
        <begin position="146"/>
        <end position="450"/>
    </location>
</feature>
<dbReference type="PANTHER" id="PTHR47966">
    <property type="entry name" value="BETA-SITE APP-CLEAVING ENZYME, ISOFORM A-RELATED"/>
    <property type="match status" value="1"/>
</dbReference>
<dbReference type="VEuPathDB" id="FungiDB:MYCFIDRAFT_80287"/>
<proteinExistence type="inferred from homology"/>
<evidence type="ECO:0000256" key="4">
    <source>
        <dbReference type="ARBA" id="ARBA00022801"/>
    </source>
</evidence>
<dbReference type="InterPro" id="IPR001461">
    <property type="entry name" value="Aspartic_peptidase_A1"/>
</dbReference>
<keyword evidence="4" id="KW-0378">Hydrolase</keyword>
<keyword evidence="2" id="KW-0645">Protease</keyword>
<dbReference type="GO" id="GO:0006508">
    <property type="term" value="P:proteolysis"/>
    <property type="evidence" value="ECO:0007669"/>
    <property type="project" value="UniProtKB-KW"/>
</dbReference>
<dbReference type="RefSeq" id="XP_007925967.1">
    <property type="nucleotide sequence ID" value="XM_007927776.1"/>
</dbReference>
<comment type="similarity">
    <text evidence="1">Belongs to the peptidase A1 family.</text>
</comment>
<evidence type="ECO:0000313" key="8">
    <source>
        <dbReference type="Proteomes" id="UP000016932"/>
    </source>
</evidence>
<dbReference type="PROSITE" id="PS51767">
    <property type="entry name" value="PEPTIDASE_A1"/>
    <property type="match status" value="1"/>
</dbReference>
<dbReference type="eggNOG" id="KOG1339">
    <property type="taxonomic scope" value="Eukaryota"/>
</dbReference>
<dbReference type="CDD" id="cd06097">
    <property type="entry name" value="Aspergillopepsin_like"/>
    <property type="match status" value="1"/>
</dbReference>
<dbReference type="Gene3D" id="2.40.70.10">
    <property type="entry name" value="Acid Proteases"/>
    <property type="match status" value="2"/>
</dbReference>
<dbReference type="InterPro" id="IPR033121">
    <property type="entry name" value="PEPTIDASE_A1"/>
</dbReference>
<evidence type="ECO:0000256" key="3">
    <source>
        <dbReference type="ARBA" id="ARBA00022750"/>
    </source>
</evidence>
<keyword evidence="3" id="KW-0064">Aspartyl protease</keyword>
<dbReference type="EMBL" id="KB446558">
    <property type="protein sequence ID" value="EME82655.1"/>
    <property type="molecule type" value="Genomic_DNA"/>
</dbReference>
<name>M2YYD6_PSEFD</name>
<dbReference type="AlphaFoldDB" id="M2YYD6"/>
<dbReference type="Pfam" id="PF00026">
    <property type="entry name" value="Asp"/>
    <property type="match status" value="1"/>
</dbReference>
<dbReference type="GeneID" id="19341693"/>
<organism evidence="7 8">
    <name type="scientific">Pseudocercospora fijiensis (strain CIRAD86)</name>
    <name type="common">Black leaf streak disease fungus</name>
    <name type="synonym">Mycosphaerella fijiensis</name>
    <dbReference type="NCBI Taxonomy" id="383855"/>
    <lineage>
        <taxon>Eukaryota</taxon>
        <taxon>Fungi</taxon>
        <taxon>Dikarya</taxon>
        <taxon>Ascomycota</taxon>
        <taxon>Pezizomycotina</taxon>
        <taxon>Dothideomycetes</taxon>
        <taxon>Dothideomycetidae</taxon>
        <taxon>Mycosphaerellales</taxon>
        <taxon>Mycosphaerellaceae</taxon>
        <taxon>Pseudocercospora</taxon>
    </lineage>
</organism>
<dbReference type="MEROPS" id="A01.080"/>
<evidence type="ECO:0000256" key="1">
    <source>
        <dbReference type="ARBA" id="ARBA00007447"/>
    </source>
</evidence>
<evidence type="ECO:0000313" key="7">
    <source>
        <dbReference type="EMBL" id="EME82655.1"/>
    </source>
</evidence>
<dbReference type="PANTHER" id="PTHR47966:SF1">
    <property type="entry name" value="ASPARTYL PROTEINASE"/>
    <property type="match status" value="1"/>
</dbReference>
<feature type="region of interest" description="Disordered" evidence="5">
    <location>
        <begin position="98"/>
        <end position="132"/>
    </location>
</feature>
<dbReference type="Proteomes" id="UP000016932">
    <property type="component" value="Unassembled WGS sequence"/>
</dbReference>
<dbReference type="GO" id="GO:0004190">
    <property type="term" value="F:aspartic-type endopeptidase activity"/>
    <property type="evidence" value="ECO:0007669"/>
    <property type="project" value="UniProtKB-KW"/>
</dbReference>
<evidence type="ECO:0000256" key="2">
    <source>
        <dbReference type="ARBA" id="ARBA00022670"/>
    </source>
</evidence>
<evidence type="ECO:0000256" key="5">
    <source>
        <dbReference type="SAM" id="MobiDB-lite"/>
    </source>
</evidence>
<evidence type="ECO:0000259" key="6">
    <source>
        <dbReference type="PROSITE" id="PS51767"/>
    </source>
</evidence>
<dbReference type="KEGG" id="pfj:MYCFIDRAFT_80287"/>
<dbReference type="InterPro" id="IPR021109">
    <property type="entry name" value="Peptidase_aspartic_dom_sf"/>
</dbReference>
<feature type="compositionally biased region" description="Polar residues" evidence="5">
    <location>
        <begin position="106"/>
        <end position="115"/>
    </location>
</feature>
<dbReference type="HOGENOM" id="CLU_013253_0_2_1"/>
<dbReference type="OrthoDB" id="2747330at2759"/>